<dbReference type="EMBL" id="FOUI01000003">
    <property type="protein sequence ID" value="SFM30710.1"/>
    <property type="molecule type" value="Genomic_DNA"/>
</dbReference>
<dbReference type="EC" id="4.1.1.65" evidence="12"/>
<dbReference type="Pfam" id="PF02666">
    <property type="entry name" value="PS_Dcarbxylase"/>
    <property type="match status" value="1"/>
</dbReference>
<evidence type="ECO:0000313" key="15">
    <source>
        <dbReference type="Proteomes" id="UP000243629"/>
    </source>
</evidence>
<dbReference type="OrthoDB" id="9802030at2"/>
<evidence type="ECO:0000256" key="11">
    <source>
        <dbReference type="ARBA" id="ARBA00023317"/>
    </source>
</evidence>
<dbReference type="GO" id="GO:0006646">
    <property type="term" value="P:phosphatidylethanolamine biosynthetic process"/>
    <property type="evidence" value="ECO:0007669"/>
    <property type="project" value="UniProtKB-UniRule"/>
</dbReference>
<evidence type="ECO:0000313" key="14">
    <source>
        <dbReference type="EMBL" id="SFM30710.1"/>
    </source>
</evidence>
<keyword evidence="2 12" id="KW-1003">Cell membrane</keyword>
<dbReference type="STRING" id="1720063.SAMN05216217_10357"/>
<name>A0A1I4PT88_9GAMM</name>
<comment type="subunit">
    <text evidence="12">Heterodimer of a large membrane-associated beta subunit and a small pyruvoyl-containing alpha subunit.</text>
</comment>
<feature type="transmembrane region" description="Helical" evidence="13">
    <location>
        <begin position="195"/>
        <end position="217"/>
    </location>
</feature>
<feature type="active site" description="Charge relay system; for autoendoproteolytic cleavage activity" evidence="12">
    <location>
        <position position="248"/>
    </location>
</feature>
<keyword evidence="7 12" id="KW-0865">Zymogen</keyword>
<evidence type="ECO:0000256" key="10">
    <source>
        <dbReference type="ARBA" id="ARBA00023264"/>
    </source>
</evidence>
<dbReference type="NCBIfam" id="TIGR00163">
    <property type="entry name" value="PS_decarb"/>
    <property type="match status" value="1"/>
</dbReference>
<evidence type="ECO:0000256" key="5">
    <source>
        <dbReference type="ARBA" id="ARBA00023098"/>
    </source>
</evidence>
<evidence type="ECO:0000256" key="6">
    <source>
        <dbReference type="ARBA" id="ARBA00023136"/>
    </source>
</evidence>
<comment type="pathway">
    <text evidence="1">Lipid metabolism.</text>
</comment>
<keyword evidence="15" id="KW-1185">Reference proteome</keyword>
<sequence length="291" mass="31746">MRDTLFIALQHLLPHHLLSRLAGCIAECRWAWLKDPFTRWFAKRYQVDMSEAVQEDPTAYACFNDFFTRALKDGARPLAEGNGVLCPADGAISQLGRIEHGRVFQAKGQSFSVLELLGGNPEHAAQFQGGEFATVYLSPRDYHRVHMPLAGTLTDMIYVPGKLFSVNQTTAENVPELFARNERVVCLFDTPAGPMAVVLVGAMIVASVETVWAGLVAPPRRQLKAQRYGEAAPQLERGAEMGRFKLGSTAIVLFAPGAVQWNPELLAGSAVRMGQAMGELVTAPTAPHESA</sequence>
<proteinExistence type="inferred from homology"/>
<evidence type="ECO:0000256" key="9">
    <source>
        <dbReference type="ARBA" id="ARBA00023239"/>
    </source>
</evidence>
<protein>
    <recommendedName>
        <fullName evidence="12">Phosphatidylserine decarboxylase proenzyme</fullName>
        <ecNumber evidence="12">4.1.1.65</ecNumber>
    </recommendedName>
    <component>
        <recommendedName>
            <fullName evidence="12">Phosphatidylserine decarboxylase alpha chain</fullName>
        </recommendedName>
    </component>
    <component>
        <recommendedName>
            <fullName evidence="12">Phosphatidylserine decarboxylase beta chain</fullName>
        </recommendedName>
    </component>
</protein>
<comment type="catalytic activity">
    <reaction evidence="12">
        <text>a 1,2-diacyl-sn-glycero-3-phospho-L-serine + H(+) = a 1,2-diacyl-sn-glycero-3-phosphoethanolamine + CO2</text>
        <dbReference type="Rhea" id="RHEA:20828"/>
        <dbReference type="ChEBI" id="CHEBI:15378"/>
        <dbReference type="ChEBI" id="CHEBI:16526"/>
        <dbReference type="ChEBI" id="CHEBI:57262"/>
        <dbReference type="ChEBI" id="CHEBI:64612"/>
        <dbReference type="EC" id="4.1.1.65"/>
    </reaction>
</comment>
<comment type="PTM">
    <text evidence="12">Is synthesized initially as an inactive proenzyme. Formation of the active enzyme involves a self-maturation process in which the active site pyruvoyl group is generated from an internal serine residue via an autocatalytic post-translational modification. Two non-identical subunits are generated from the proenzyme in this reaction, and the pyruvate is formed at the N-terminus of the alpha chain, which is derived from the carboxyl end of the proenzyme. The autoendoproteolytic cleavage occurs by a canonical serine protease mechanism, in which the side chain hydroxyl group of the serine supplies its oxygen atom to form the C-terminus of the beta chain, while the remainder of the serine residue undergoes an oxidative deamination to produce ammonia and the pyruvoyl prosthetic group on the alpha chain. During this reaction, the Ser that is part of the protease active site of the proenzyme becomes the pyruvoyl prosthetic group, which constitutes an essential element of the active site of the mature decarboxylase.</text>
</comment>
<feature type="chain" id="PRO_5023379171" description="Phosphatidylserine decarboxylase beta chain" evidence="12">
    <location>
        <begin position="1"/>
        <end position="247"/>
    </location>
</feature>
<dbReference type="GO" id="GO:0005886">
    <property type="term" value="C:plasma membrane"/>
    <property type="evidence" value="ECO:0007669"/>
    <property type="project" value="UniProtKB-SubCell"/>
</dbReference>
<dbReference type="Proteomes" id="UP000243629">
    <property type="component" value="Unassembled WGS sequence"/>
</dbReference>
<feature type="active site" description="Schiff-base intermediate with substrate; via pyruvic acid; for decarboxylase activity" evidence="12">
    <location>
        <position position="248"/>
    </location>
</feature>
<comment type="pathway">
    <text evidence="12">Phospholipid metabolism; phosphatidylethanolamine biosynthesis; phosphatidylethanolamine from CDP-diacylglycerol: step 2/2.</text>
</comment>
<keyword evidence="5 12" id="KW-0443">Lipid metabolism</keyword>
<keyword evidence="13" id="KW-0812">Transmembrane</keyword>
<feature type="chain" id="PRO_5023379170" description="Phosphatidylserine decarboxylase alpha chain" evidence="12">
    <location>
        <begin position="248"/>
        <end position="291"/>
    </location>
</feature>
<comment type="similarity">
    <text evidence="12">Belongs to the phosphatidylserine decarboxylase family. PSD-B subfamily. Prokaryotic type I sub-subfamily.</text>
</comment>
<organism evidence="14 15">
    <name type="scientific">Halopseudomonas yangmingensis</name>
    <dbReference type="NCBI Taxonomy" id="1720063"/>
    <lineage>
        <taxon>Bacteria</taxon>
        <taxon>Pseudomonadati</taxon>
        <taxon>Pseudomonadota</taxon>
        <taxon>Gammaproteobacteria</taxon>
        <taxon>Pseudomonadales</taxon>
        <taxon>Pseudomonadaceae</taxon>
        <taxon>Halopseudomonas</taxon>
    </lineage>
</organism>
<evidence type="ECO:0000256" key="8">
    <source>
        <dbReference type="ARBA" id="ARBA00023209"/>
    </source>
</evidence>
<keyword evidence="9 12" id="KW-0456">Lyase</keyword>
<dbReference type="AlphaFoldDB" id="A0A1I4PT88"/>
<comment type="subcellular location">
    <subcellularLocation>
        <location evidence="12">Cell membrane</location>
        <topology evidence="12">Peripheral membrane protein</topology>
    </subcellularLocation>
</comment>
<feature type="modified residue" description="Pyruvic acid (Ser); by autocatalysis" evidence="12">
    <location>
        <position position="248"/>
    </location>
</feature>
<evidence type="ECO:0000256" key="12">
    <source>
        <dbReference type="HAMAP-Rule" id="MF_00662"/>
    </source>
</evidence>
<dbReference type="HAMAP" id="MF_00662">
    <property type="entry name" value="PS_decarb_PSD_B_type1"/>
    <property type="match status" value="1"/>
</dbReference>
<evidence type="ECO:0000256" key="7">
    <source>
        <dbReference type="ARBA" id="ARBA00023145"/>
    </source>
</evidence>
<reference evidence="15" key="1">
    <citation type="submission" date="2016-10" db="EMBL/GenBank/DDBJ databases">
        <authorList>
            <person name="Varghese N."/>
            <person name="Submissions S."/>
        </authorList>
    </citation>
    <scope>NUCLEOTIDE SEQUENCE [LARGE SCALE GENOMIC DNA]</scope>
    <source>
        <strain evidence="15">DSM 24213</strain>
    </source>
</reference>
<dbReference type="PANTHER" id="PTHR10067">
    <property type="entry name" value="PHOSPHATIDYLSERINE DECARBOXYLASE"/>
    <property type="match status" value="1"/>
</dbReference>
<comment type="function">
    <text evidence="12">Catalyzes the formation of phosphatidylethanolamine (PtdEtn) from phosphatidylserine (PtdSer).</text>
</comment>
<keyword evidence="4 12" id="KW-0210">Decarboxylase</keyword>
<keyword evidence="8 12" id="KW-0594">Phospholipid biosynthesis</keyword>
<feature type="active site" description="Charge relay system; for autoendoproteolytic cleavage activity" evidence="12">
    <location>
        <position position="89"/>
    </location>
</feature>
<gene>
    <name evidence="12" type="primary">psd</name>
    <name evidence="14" type="ORF">SAMN05216217_10357</name>
</gene>
<keyword evidence="3 12" id="KW-0444">Lipid biosynthesis</keyword>
<comment type="cofactor">
    <cofactor evidence="12">
        <name>pyruvate</name>
        <dbReference type="ChEBI" id="CHEBI:15361"/>
    </cofactor>
    <text evidence="12">Binds 1 pyruvoyl group covalently per subunit.</text>
</comment>
<dbReference type="InterPro" id="IPR033177">
    <property type="entry name" value="PSD-B"/>
</dbReference>
<dbReference type="GO" id="GO:0004609">
    <property type="term" value="F:phosphatidylserine decarboxylase activity"/>
    <property type="evidence" value="ECO:0007669"/>
    <property type="project" value="UniProtKB-UniRule"/>
</dbReference>
<dbReference type="InterPro" id="IPR033178">
    <property type="entry name" value="PSD_type1_pro"/>
</dbReference>
<keyword evidence="10 12" id="KW-1208">Phospholipid metabolism</keyword>
<evidence type="ECO:0000256" key="4">
    <source>
        <dbReference type="ARBA" id="ARBA00022793"/>
    </source>
</evidence>
<evidence type="ECO:0000256" key="1">
    <source>
        <dbReference type="ARBA" id="ARBA00005189"/>
    </source>
</evidence>
<dbReference type="RefSeq" id="WP_093473281.1">
    <property type="nucleotide sequence ID" value="NZ_FOUI01000003.1"/>
</dbReference>
<keyword evidence="6 12" id="KW-0472">Membrane</keyword>
<dbReference type="InterPro" id="IPR003817">
    <property type="entry name" value="PS_Dcarbxylase"/>
</dbReference>
<dbReference type="UniPathway" id="UPA00558">
    <property type="reaction ID" value="UER00616"/>
</dbReference>
<keyword evidence="13" id="KW-1133">Transmembrane helix</keyword>
<evidence type="ECO:0000256" key="3">
    <source>
        <dbReference type="ARBA" id="ARBA00022516"/>
    </source>
</evidence>
<evidence type="ECO:0000256" key="13">
    <source>
        <dbReference type="SAM" id="Phobius"/>
    </source>
</evidence>
<feature type="site" description="Cleavage (non-hydrolytic); by autocatalysis" evidence="12">
    <location>
        <begin position="247"/>
        <end position="248"/>
    </location>
</feature>
<accession>A0A1I4PT88</accession>
<evidence type="ECO:0000256" key="2">
    <source>
        <dbReference type="ARBA" id="ARBA00022475"/>
    </source>
</evidence>
<dbReference type="PANTHER" id="PTHR10067:SF6">
    <property type="entry name" value="PHOSPHATIDYLSERINE DECARBOXYLASE PROENZYME, MITOCHONDRIAL"/>
    <property type="match status" value="1"/>
</dbReference>
<feature type="active site" description="Charge relay system; for autoendoproteolytic cleavage activity" evidence="12">
    <location>
        <position position="146"/>
    </location>
</feature>
<keyword evidence="11 12" id="KW-0670">Pyruvate</keyword>